<feature type="transmembrane region" description="Helical" evidence="3">
    <location>
        <begin position="404"/>
        <end position="423"/>
    </location>
</feature>
<dbReference type="PANTHER" id="PTHR22550">
    <property type="entry name" value="SPORE GERMINATION PROTEIN"/>
    <property type="match status" value="1"/>
</dbReference>
<dbReference type="InterPro" id="IPR004995">
    <property type="entry name" value="Spore_Ger"/>
</dbReference>
<keyword evidence="2 3" id="KW-0472">Membrane</keyword>
<evidence type="ECO:0000256" key="1">
    <source>
        <dbReference type="ARBA" id="ARBA00005278"/>
    </source>
</evidence>
<keyword evidence="3" id="KW-0812">Transmembrane</keyword>
<evidence type="ECO:0000313" key="5">
    <source>
        <dbReference type="Proteomes" id="UP000812277"/>
    </source>
</evidence>
<dbReference type="Proteomes" id="UP000812277">
    <property type="component" value="Unassembled WGS sequence"/>
</dbReference>
<dbReference type="PANTHER" id="PTHR22550:SF5">
    <property type="entry name" value="LEUCINE ZIPPER PROTEIN 4"/>
    <property type="match status" value="1"/>
</dbReference>
<dbReference type="PIRSF" id="PIRSF005690">
    <property type="entry name" value="GerBA"/>
    <property type="match status" value="1"/>
</dbReference>
<comment type="similarity">
    <text evidence="1">Belongs to the GerABKA family.</text>
</comment>
<evidence type="ECO:0000256" key="3">
    <source>
        <dbReference type="SAM" id="Phobius"/>
    </source>
</evidence>
<keyword evidence="5" id="KW-1185">Reference proteome</keyword>
<organism evidence="4 5">
    <name type="scientific">Paenibacillus oenotherae</name>
    <dbReference type="NCBI Taxonomy" id="1435645"/>
    <lineage>
        <taxon>Bacteria</taxon>
        <taxon>Bacillati</taxon>
        <taxon>Bacillota</taxon>
        <taxon>Bacilli</taxon>
        <taxon>Bacillales</taxon>
        <taxon>Paenibacillaceae</taxon>
        <taxon>Paenibacillus</taxon>
    </lineage>
</organism>
<keyword evidence="3" id="KW-1133">Transmembrane helix</keyword>
<evidence type="ECO:0000256" key="2">
    <source>
        <dbReference type="ARBA" id="ARBA00023136"/>
    </source>
</evidence>
<comment type="caution">
    <text evidence="4">The sequence shown here is derived from an EMBL/GenBank/DDBJ whole genome shotgun (WGS) entry which is preliminary data.</text>
</comment>
<dbReference type="InterPro" id="IPR050768">
    <property type="entry name" value="UPF0353/GerABKA_families"/>
</dbReference>
<reference evidence="4 5" key="1">
    <citation type="submission" date="2021-07" db="EMBL/GenBank/DDBJ databases">
        <title>Paenibacillus radiodurans sp. nov., isolated from the southeastern edge of Tengger Desert.</title>
        <authorList>
            <person name="Zhang G."/>
        </authorList>
    </citation>
    <scope>NUCLEOTIDE SEQUENCE [LARGE SCALE GENOMIC DNA]</scope>
    <source>
        <strain evidence="4 5">DT7-4</strain>
    </source>
</reference>
<name>A0ABS7D889_9BACL</name>
<feature type="transmembrane region" description="Helical" evidence="3">
    <location>
        <begin position="352"/>
        <end position="370"/>
    </location>
</feature>
<feature type="transmembrane region" description="Helical" evidence="3">
    <location>
        <begin position="313"/>
        <end position="332"/>
    </location>
</feature>
<gene>
    <name evidence="4" type="ORF">K0T92_15480</name>
</gene>
<dbReference type="EMBL" id="JAHZIJ010000011">
    <property type="protein sequence ID" value="MBW7476144.1"/>
    <property type="molecule type" value="Genomic_DNA"/>
</dbReference>
<sequence length="499" mass="55062">MSSLPASLLSPWSYSLFGCCHSDELQAGRGRAVNESTFQVTREWLDGEVSGCGDVALTEMRSNRGESGDSSLMTLIYCTGLIDRTSMQTLLFTTSDGKKEEILNNPLVSEFDPGENGLQLFNHVFSGRLVIWLQEDNRVYVCDTADNPGRAPEESTMEVSLKGPRDGFIEQIDVNCALIRKRLRTTKLQIESFIIGSSSQTQVQLLYLKDTACPEIIHEARGRLKRIHIEALQTAAELEEIISDRSLSLFPLVNYVGRPDFVVQSLLNGRFALLVDGSPSALIAPANLAMLIKSPEDAHLPYYFVSFERLLRLLGFLLAIALPGFWISLLAFNSDQVPLPLLATVIMSRMGLPLGSQMELFIMIMMFELFREAGVRLPRAVGQTVTVVGGLIVGDAAIRAGLTSPTMLVVSAVTAVATFTLVNQSLNGTVTVIRIYILFVSSILGLFGFFISLFSVFLYLCRLESFGQPYLAPVAPFKPRQLLTALLQLPWKFRAKQGD</sequence>
<evidence type="ECO:0000313" key="4">
    <source>
        <dbReference type="EMBL" id="MBW7476144.1"/>
    </source>
</evidence>
<dbReference type="Pfam" id="PF03323">
    <property type="entry name" value="GerA"/>
    <property type="match status" value="1"/>
</dbReference>
<accession>A0ABS7D889</accession>
<feature type="transmembrane region" description="Helical" evidence="3">
    <location>
        <begin position="435"/>
        <end position="460"/>
    </location>
</feature>
<proteinExistence type="inferred from homology"/>
<protein>
    <submittedName>
        <fullName evidence="4">Spore germination protein</fullName>
    </submittedName>
</protein>